<organism evidence="1 2">
    <name type="scientific">Flavihumibacter solisilvae</name>
    <dbReference type="NCBI Taxonomy" id="1349421"/>
    <lineage>
        <taxon>Bacteria</taxon>
        <taxon>Pseudomonadati</taxon>
        <taxon>Bacteroidota</taxon>
        <taxon>Chitinophagia</taxon>
        <taxon>Chitinophagales</taxon>
        <taxon>Chitinophagaceae</taxon>
        <taxon>Flavihumibacter</taxon>
    </lineage>
</organism>
<protein>
    <submittedName>
        <fullName evidence="1">Uncharacterized protein</fullName>
    </submittedName>
</protein>
<reference evidence="1 2" key="1">
    <citation type="submission" date="2014-11" db="EMBL/GenBank/DDBJ databases">
        <title>Genome sequence of Flavihumibacter solisilvae 3-3.</title>
        <authorList>
            <person name="Zhou G."/>
            <person name="Li M."/>
            <person name="Wang G."/>
        </authorList>
    </citation>
    <scope>NUCLEOTIDE SEQUENCE [LARGE SCALE GENOMIC DNA]</scope>
    <source>
        <strain evidence="1 2">3-3</strain>
    </source>
</reference>
<sequence length="67" mass="7871">MLPGYIFPHFAYSLDYSHTEKASQQKNNNNISSPELLKIKRLGKKKKPRQNQVSARVLTFFIFQFLL</sequence>
<accession>A0A0C1IVY7</accession>
<keyword evidence="2" id="KW-1185">Reference proteome</keyword>
<dbReference type="AlphaFoldDB" id="A0A0C1IVY7"/>
<name>A0A0C1IVY7_9BACT</name>
<evidence type="ECO:0000313" key="1">
    <source>
        <dbReference type="EMBL" id="KIC94639.1"/>
    </source>
</evidence>
<dbReference type="EMBL" id="JSVC01000011">
    <property type="protein sequence ID" value="KIC94639.1"/>
    <property type="molecule type" value="Genomic_DNA"/>
</dbReference>
<dbReference type="Proteomes" id="UP000031408">
    <property type="component" value="Unassembled WGS sequence"/>
</dbReference>
<gene>
    <name evidence="1" type="ORF">OI18_11150</name>
</gene>
<evidence type="ECO:0000313" key="2">
    <source>
        <dbReference type="Proteomes" id="UP000031408"/>
    </source>
</evidence>
<comment type="caution">
    <text evidence="1">The sequence shown here is derived from an EMBL/GenBank/DDBJ whole genome shotgun (WGS) entry which is preliminary data.</text>
</comment>
<proteinExistence type="predicted"/>